<evidence type="ECO:0000313" key="4">
    <source>
        <dbReference type="EMBL" id="CAB5032674.1"/>
    </source>
</evidence>
<dbReference type="EMBL" id="CAFBPU010000021">
    <property type="protein sequence ID" value="CAB5032674.1"/>
    <property type="molecule type" value="Genomic_DNA"/>
</dbReference>
<feature type="domain" description="Peptidase M24" evidence="1">
    <location>
        <begin position="165"/>
        <end position="364"/>
    </location>
</feature>
<evidence type="ECO:0000259" key="2">
    <source>
        <dbReference type="Pfam" id="PF01321"/>
    </source>
</evidence>
<accession>A0A6J7KWA5</accession>
<dbReference type="SUPFAM" id="SSF53092">
    <property type="entry name" value="Creatinase/prolidase N-terminal domain"/>
    <property type="match status" value="1"/>
</dbReference>
<organism evidence="3">
    <name type="scientific">freshwater metagenome</name>
    <dbReference type="NCBI Taxonomy" id="449393"/>
    <lineage>
        <taxon>unclassified sequences</taxon>
        <taxon>metagenomes</taxon>
        <taxon>ecological metagenomes</taxon>
    </lineage>
</organism>
<dbReference type="Gene3D" id="3.90.230.10">
    <property type="entry name" value="Creatinase/methionine aminopeptidase superfamily"/>
    <property type="match status" value="1"/>
</dbReference>
<dbReference type="Pfam" id="PF00557">
    <property type="entry name" value="Peptidase_M24"/>
    <property type="match status" value="1"/>
</dbReference>
<dbReference type="InterPro" id="IPR000994">
    <property type="entry name" value="Pept_M24"/>
</dbReference>
<reference evidence="3" key="1">
    <citation type="submission" date="2020-05" db="EMBL/GenBank/DDBJ databases">
        <authorList>
            <person name="Chiriac C."/>
            <person name="Salcher M."/>
            <person name="Ghai R."/>
            <person name="Kavagutti S V."/>
        </authorList>
    </citation>
    <scope>NUCLEOTIDE SEQUENCE</scope>
</reference>
<dbReference type="InterPro" id="IPR050659">
    <property type="entry name" value="Peptidase_M24B"/>
</dbReference>
<dbReference type="Gene3D" id="3.40.350.10">
    <property type="entry name" value="Creatinase/prolidase N-terminal domain"/>
    <property type="match status" value="1"/>
</dbReference>
<proteinExistence type="predicted"/>
<dbReference type="InterPro" id="IPR029149">
    <property type="entry name" value="Creatin/AminoP/Spt16_N"/>
</dbReference>
<evidence type="ECO:0000313" key="3">
    <source>
        <dbReference type="EMBL" id="CAB4957844.1"/>
    </source>
</evidence>
<dbReference type="EMBL" id="CAFBND010000126">
    <property type="protein sequence ID" value="CAB4957844.1"/>
    <property type="molecule type" value="Genomic_DNA"/>
</dbReference>
<gene>
    <name evidence="3" type="ORF">UFOPK3752_02084</name>
    <name evidence="4" type="ORF">UFOPK4150_01177</name>
</gene>
<dbReference type="AlphaFoldDB" id="A0A6J7KWA5"/>
<dbReference type="SUPFAM" id="SSF55920">
    <property type="entry name" value="Creatinase/aminopeptidase"/>
    <property type="match status" value="1"/>
</dbReference>
<name>A0A6J7KWA5_9ZZZZ</name>
<protein>
    <submittedName>
        <fullName evidence="3">Unannotated protein</fullName>
    </submittedName>
</protein>
<dbReference type="InterPro" id="IPR036005">
    <property type="entry name" value="Creatinase/aminopeptidase-like"/>
</dbReference>
<feature type="domain" description="Creatinase N-terminal" evidence="2">
    <location>
        <begin position="24"/>
        <end position="156"/>
    </location>
</feature>
<dbReference type="PANTHER" id="PTHR46112">
    <property type="entry name" value="AMINOPEPTIDASE"/>
    <property type="match status" value="1"/>
</dbReference>
<sequence length="382" mass="41605">MTEPLGLPGTDVPHHPPLAELASRLERAQRAARAHEVDALLITPGPDLRYLTGYDAVALERLTCLVVPASGAPWIVVPRLESPAANASPIGSLGVEVREWSETDDPYSLVGSLLAERGRVALDNHMWAEKVLRLRAAMPHVDQMLAGPVLRELRLCKTDAEIMALTRAGAAIDRVHARVHEWLRPGRTELEVGKDIAEAIIAEGHVRVDFVIVASGPNGASPHHELSDRVIEVGDPVVVDIGGTMPDGYCSDETRMYSVGQPPAQFLEYYAVLLAAQEAACRHVAPGVTAESVDQAARWIIDEAGFGEYFIHRTGHGIGLETHEEPYIVRGNTEELRPGMAFSIEPGIYLPGRHGARIEDILVCGSQTGERLNHRPRELIIL</sequence>
<dbReference type="Pfam" id="PF01321">
    <property type="entry name" value="Creatinase_N"/>
    <property type="match status" value="1"/>
</dbReference>
<dbReference type="PANTHER" id="PTHR46112:SF3">
    <property type="entry name" value="AMINOPEPTIDASE YPDF"/>
    <property type="match status" value="1"/>
</dbReference>
<evidence type="ECO:0000259" key="1">
    <source>
        <dbReference type="Pfam" id="PF00557"/>
    </source>
</evidence>
<dbReference type="InterPro" id="IPR000587">
    <property type="entry name" value="Creatinase_N"/>
</dbReference>